<evidence type="ECO:0000313" key="6">
    <source>
        <dbReference type="EMBL" id="MBA0126618.1"/>
    </source>
</evidence>
<evidence type="ECO:0000259" key="5">
    <source>
        <dbReference type="PROSITE" id="PS50893"/>
    </source>
</evidence>
<gene>
    <name evidence="6" type="ORF">H0B56_13785</name>
</gene>
<dbReference type="SUPFAM" id="SSF52540">
    <property type="entry name" value="P-loop containing nucleoside triphosphate hydrolases"/>
    <property type="match status" value="1"/>
</dbReference>
<evidence type="ECO:0000256" key="2">
    <source>
        <dbReference type="ARBA" id="ARBA00022448"/>
    </source>
</evidence>
<dbReference type="Proteomes" id="UP000582974">
    <property type="component" value="Unassembled WGS sequence"/>
</dbReference>
<dbReference type="CDD" id="cd03230">
    <property type="entry name" value="ABC_DR_subfamily_A"/>
    <property type="match status" value="1"/>
</dbReference>
<evidence type="ECO:0000256" key="3">
    <source>
        <dbReference type="ARBA" id="ARBA00022741"/>
    </source>
</evidence>
<name>A0A838ABQ9_9PSEU</name>
<keyword evidence="4 6" id="KW-0067">ATP-binding</keyword>
<keyword evidence="3" id="KW-0547">Nucleotide-binding</keyword>
<evidence type="ECO:0000256" key="4">
    <source>
        <dbReference type="ARBA" id="ARBA00022840"/>
    </source>
</evidence>
<dbReference type="EMBL" id="JACCKD010000004">
    <property type="protein sequence ID" value="MBA0126618.1"/>
    <property type="molecule type" value="Genomic_DNA"/>
</dbReference>
<keyword evidence="7" id="KW-1185">Reference proteome</keyword>
<dbReference type="GO" id="GO:0005524">
    <property type="term" value="F:ATP binding"/>
    <property type="evidence" value="ECO:0007669"/>
    <property type="project" value="UniProtKB-KW"/>
</dbReference>
<keyword evidence="2" id="KW-0813">Transport</keyword>
<sequence length="321" mass="34207">MGETAVPAAPEASPAAGEGISAAHVRRTFGNVVAVDDMGLTAPAGQVTALVGPNGSGKTTLLLVLATLLVPDAGEIRVAGHDPVREPREVRSRIGWMPDAFGTYDTLTPREVLQFVAAAYRLPRDRHAARARELLALVHLEDLADRPVHVLSRGQKQRLGLARALVHDPGVLLLDEPAAGLDPRSRIELRGILRDLAADGRALLVSSHVLAELEEIADRAVFVDGGRTVDEHDLTELRPTQRRPWRLRSLDQESLLSRLDGLGVTVTGQPGPAGVDVMLAGDEEAADLVAALVRDGVRVVECAPAAGTLEAAYLEMTEGRR</sequence>
<evidence type="ECO:0000256" key="1">
    <source>
        <dbReference type="ARBA" id="ARBA00005417"/>
    </source>
</evidence>
<dbReference type="AlphaFoldDB" id="A0A838ABQ9"/>
<proteinExistence type="inferred from homology"/>
<dbReference type="SMART" id="SM00382">
    <property type="entry name" value="AAA"/>
    <property type="match status" value="1"/>
</dbReference>
<comment type="similarity">
    <text evidence="1">Belongs to the ABC transporter superfamily.</text>
</comment>
<organism evidence="6 7">
    <name type="scientific">Haloechinothrix aidingensis</name>
    <dbReference type="NCBI Taxonomy" id="2752311"/>
    <lineage>
        <taxon>Bacteria</taxon>
        <taxon>Bacillati</taxon>
        <taxon>Actinomycetota</taxon>
        <taxon>Actinomycetes</taxon>
        <taxon>Pseudonocardiales</taxon>
        <taxon>Pseudonocardiaceae</taxon>
        <taxon>Haloechinothrix</taxon>
    </lineage>
</organism>
<dbReference type="Pfam" id="PF00005">
    <property type="entry name" value="ABC_tran"/>
    <property type="match status" value="1"/>
</dbReference>
<evidence type="ECO:0000313" key="7">
    <source>
        <dbReference type="Proteomes" id="UP000582974"/>
    </source>
</evidence>
<dbReference type="Gene3D" id="3.40.50.300">
    <property type="entry name" value="P-loop containing nucleotide triphosphate hydrolases"/>
    <property type="match status" value="1"/>
</dbReference>
<dbReference type="InterPro" id="IPR003439">
    <property type="entry name" value="ABC_transporter-like_ATP-bd"/>
</dbReference>
<dbReference type="PANTHER" id="PTHR43335">
    <property type="entry name" value="ABC TRANSPORTER, ATP-BINDING PROTEIN"/>
    <property type="match status" value="1"/>
</dbReference>
<reference evidence="6 7" key="1">
    <citation type="submission" date="2020-07" db="EMBL/GenBank/DDBJ databases">
        <title>Genome of Haloechinothrix sp.</title>
        <authorList>
            <person name="Tang S.-K."/>
            <person name="Yang L."/>
            <person name="Zhu W.-Y."/>
        </authorList>
    </citation>
    <scope>NUCLEOTIDE SEQUENCE [LARGE SCALE GENOMIC DNA]</scope>
    <source>
        <strain evidence="6 7">YIM 98757</strain>
    </source>
</reference>
<dbReference type="GO" id="GO:0016887">
    <property type="term" value="F:ATP hydrolysis activity"/>
    <property type="evidence" value="ECO:0007669"/>
    <property type="project" value="InterPro"/>
</dbReference>
<dbReference type="InterPro" id="IPR027417">
    <property type="entry name" value="P-loop_NTPase"/>
</dbReference>
<dbReference type="InterPro" id="IPR003593">
    <property type="entry name" value="AAA+_ATPase"/>
</dbReference>
<accession>A0A838ABQ9</accession>
<protein>
    <submittedName>
        <fullName evidence="6">ABC transporter ATP-binding protein</fullName>
    </submittedName>
</protein>
<dbReference type="RefSeq" id="WP_180893425.1">
    <property type="nucleotide sequence ID" value="NZ_JACCKD010000004.1"/>
</dbReference>
<dbReference type="PANTHER" id="PTHR43335:SF3">
    <property type="entry name" value="ABC TRANSPORTER"/>
    <property type="match status" value="1"/>
</dbReference>
<comment type="caution">
    <text evidence="6">The sequence shown here is derived from an EMBL/GenBank/DDBJ whole genome shotgun (WGS) entry which is preliminary data.</text>
</comment>
<feature type="domain" description="ABC transporter" evidence="5">
    <location>
        <begin position="20"/>
        <end position="250"/>
    </location>
</feature>
<dbReference type="PROSITE" id="PS50893">
    <property type="entry name" value="ABC_TRANSPORTER_2"/>
    <property type="match status" value="1"/>
</dbReference>